<dbReference type="GO" id="GO:0016020">
    <property type="term" value="C:membrane"/>
    <property type="evidence" value="ECO:0007669"/>
    <property type="project" value="UniProtKB-SubCell"/>
</dbReference>
<accession>A0A1Y5F6U2</accession>
<feature type="transmembrane region" description="Helical" evidence="6">
    <location>
        <begin position="284"/>
        <end position="314"/>
    </location>
</feature>
<evidence type="ECO:0000313" key="8">
    <source>
        <dbReference type="Proteomes" id="UP000196531"/>
    </source>
</evidence>
<dbReference type="InterPro" id="IPR002549">
    <property type="entry name" value="AI-2E-like"/>
</dbReference>
<organism evidence="7 8">
    <name type="scientific">Halobacteriovorax marinus</name>
    <dbReference type="NCBI Taxonomy" id="97084"/>
    <lineage>
        <taxon>Bacteria</taxon>
        <taxon>Pseudomonadati</taxon>
        <taxon>Bdellovibrionota</taxon>
        <taxon>Bacteriovoracia</taxon>
        <taxon>Bacteriovoracales</taxon>
        <taxon>Halobacteriovoraceae</taxon>
        <taxon>Halobacteriovorax</taxon>
    </lineage>
</organism>
<comment type="caution">
    <text evidence="7">The sequence shown here is derived from an EMBL/GenBank/DDBJ whole genome shotgun (WGS) entry which is preliminary data.</text>
</comment>
<reference evidence="8" key="1">
    <citation type="journal article" date="2017" name="Proc. Natl. Acad. Sci. U.S.A.">
        <title>Simulation of Deepwater Horizon oil plume reveals substrate specialization within a complex community of hydrocarbon-degraders.</title>
        <authorList>
            <person name="Hu P."/>
            <person name="Dubinsky E.A."/>
            <person name="Probst A.J."/>
            <person name="Wang J."/>
            <person name="Sieber C.M.K."/>
            <person name="Tom L.M."/>
            <person name="Gardinali P."/>
            <person name="Banfield J.F."/>
            <person name="Atlas R.M."/>
            <person name="Andersen G.L."/>
        </authorList>
    </citation>
    <scope>NUCLEOTIDE SEQUENCE [LARGE SCALE GENOMIC DNA]</scope>
</reference>
<name>A0A1Y5F6U2_9BACT</name>
<proteinExistence type="inferred from homology"/>
<keyword evidence="4 6" id="KW-1133">Transmembrane helix</keyword>
<feature type="transmembrane region" description="Helical" evidence="6">
    <location>
        <begin position="32"/>
        <end position="49"/>
    </location>
</feature>
<dbReference type="PANTHER" id="PTHR21716:SF64">
    <property type="entry name" value="AI-2 TRANSPORT PROTEIN TQSA"/>
    <property type="match status" value="1"/>
</dbReference>
<keyword evidence="5 6" id="KW-0472">Membrane</keyword>
<gene>
    <name evidence="7" type="ORF">A9Q84_09720</name>
</gene>
<comment type="subcellular location">
    <subcellularLocation>
        <location evidence="1">Membrane</location>
        <topology evidence="1">Multi-pass membrane protein</topology>
    </subcellularLocation>
</comment>
<evidence type="ECO:0000256" key="2">
    <source>
        <dbReference type="ARBA" id="ARBA00009773"/>
    </source>
</evidence>
<evidence type="ECO:0000256" key="1">
    <source>
        <dbReference type="ARBA" id="ARBA00004141"/>
    </source>
</evidence>
<keyword evidence="3 6" id="KW-0812">Transmembrane</keyword>
<evidence type="ECO:0000256" key="4">
    <source>
        <dbReference type="ARBA" id="ARBA00022989"/>
    </source>
</evidence>
<evidence type="ECO:0000313" key="7">
    <source>
        <dbReference type="EMBL" id="OUR96613.1"/>
    </source>
</evidence>
<feature type="transmembrane region" description="Helical" evidence="6">
    <location>
        <begin position="184"/>
        <end position="204"/>
    </location>
</feature>
<evidence type="ECO:0000256" key="5">
    <source>
        <dbReference type="ARBA" id="ARBA00023136"/>
    </source>
</evidence>
<evidence type="ECO:0000256" key="6">
    <source>
        <dbReference type="SAM" id="Phobius"/>
    </source>
</evidence>
<feature type="transmembrane region" description="Helical" evidence="6">
    <location>
        <begin position="61"/>
        <end position="83"/>
    </location>
</feature>
<dbReference type="EMBL" id="MAAO01000006">
    <property type="protein sequence ID" value="OUR96613.1"/>
    <property type="molecule type" value="Genomic_DNA"/>
</dbReference>
<feature type="transmembrane region" description="Helical" evidence="6">
    <location>
        <begin position="210"/>
        <end position="234"/>
    </location>
</feature>
<comment type="similarity">
    <text evidence="2">Belongs to the autoinducer-2 exporter (AI-2E) (TC 2.A.86) family.</text>
</comment>
<dbReference type="Pfam" id="PF01594">
    <property type="entry name" value="AI-2E_transport"/>
    <property type="match status" value="1"/>
</dbReference>
<evidence type="ECO:0000256" key="3">
    <source>
        <dbReference type="ARBA" id="ARBA00022692"/>
    </source>
</evidence>
<dbReference type="PANTHER" id="PTHR21716">
    <property type="entry name" value="TRANSMEMBRANE PROTEIN"/>
    <property type="match status" value="1"/>
</dbReference>
<dbReference type="GO" id="GO:0055085">
    <property type="term" value="P:transmembrane transport"/>
    <property type="evidence" value="ECO:0007669"/>
    <property type="project" value="TreeGrafter"/>
</dbReference>
<sequence length="332" mass="36775">MKDTYDRINNICIVILTFIAVTFALIYTKSILIPFVISLFVFAVSGPGIEWFEKKCKLPRILAVIVTMGLFIFASGIVSLFIVKSLSTFIAGIDVYQERFTTSIESSIELIKSYGIDLDGSLIKDKLKNLPVFTIFKKFTGGIVSFASNIVLVVIMVLFLLAGEGVSEIKSTMLKEIFHKITKYVATKFTMSFITALIIGVLFFSLRVDLAFMFAVLTFLLNFIPSVGSIIAILLPVPVLFLQFGFGWQFPTILIISGLIQFLIGNVIEPKVMGEHLGLHPIVILLFLLFWGLVWGVPGMFLAVPMTAVMKIVFSKIETTKRLAALLGGELS</sequence>
<dbReference type="Proteomes" id="UP000196531">
    <property type="component" value="Unassembled WGS sequence"/>
</dbReference>
<evidence type="ECO:0008006" key="9">
    <source>
        <dbReference type="Google" id="ProtNLM"/>
    </source>
</evidence>
<feature type="transmembrane region" description="Helical" evidence="6">
    <location>
        <begin position="7"/>
        <end position="26"/>
    </location>
</feature>
<dbReference type="AlphaFoldDB" id="A0A1Y5F6U2"/>
<protein>
    <recommendedName>
        <fullName evidence="9">AI-2E family transporter</fullName>
    </recommendedName>
</protein>
<feature type="transmembrane region" description="Helical" evidence="6">
    <location>
        <begin position="246"/>
        <end position="264"/>
    </location>
</feature>
<feature type="transmembrane region" description="Helical" evidence="6">
    <location>
        <begin position="139"/>
        <end position="163"/>
    </location>
</feature>